<dbReference type="InterPro" id="IPR046228">
    <property type="entry name" value="DUF6261"/>
</dbReference>
<comment type="caution">
    <text evidence="2">The sequence shown here is derived from an EMBL/GenBank/DDBJ whole genome shotgun (WGS) entry which is preliminary data.</text>
</comment>
<name>A0A1H0L6M2_9BACT</name>
<dbReference type="OrthoDB" id="1078846at2"/>
<accession>A0A1H0L6M2</accession>
<feature type="region of interest" description="Disordered" evidence="1">
    <location>
        <begin position="315"/>
        <end position="339"/>
    </location>
</feature>
<dbReference type="Proteomes" id="UP000199134">
    <property type="component" value="Unassembled WGS sequence"/>
</dbReference>
<reference evidence="3" key="1">
    <citation type="submission" date="2016-10" db="EMBL/GenBank/DDBJ databases">
        <authorList>
            <person name="de Groot N.N."/>
        </authorList>
    </citation>
    <scope>NUCLEOTIDE SEQUENCE [LARGE SCALE GENOMIC DNA]</scope>
    <source>
        <strain evidence="3">BP1-145</strain>
    </source>
</reference>
<dbReference type="Pfam" id="PF19775">
    <property type="entry name" value="DUF6261"/>
    <property type="match status" value="1"/>
</dbReference>
<sequence length="339" mass="37975">MAYTERFKQIEPFVGKMQRAPHAAHLSWMQRFQERVQTLIVTELGEDCPAMITSQNTALVAAVQAEDEAYRTITRSPLTEQIAEADQVRDNTYIGLRTMVEALGRVGTAAQKDAAPRVLQAMRDYQVSVTENYELESTHIAQLIQQLEVSPLADDCTTLAVTSLVSQLKTENQQVQTLIAQRNEQQAGIDMAAMQRARQQADLVYVETVMVINAFAVVEQQQGVSPYDHAIDVVNQDQEYYVQQVFPRGVKKLKIAANVYFSYYQGQTWREAVDEGLQSNEGWTVSADDEVLFQQRRLLDKQGEPVDAATKVEAGQYSLEAEAQDAPQPDSDVTPVVPE</sequence>
<gene>
    <name evidence="2" type="ORF">SAMN04487900_1481</name>
</gene>
<dbReference type="EMBL" id="FNIW01000048">
    <property type="protein sequence ID" value="SDO63610.1"/>
    <property type="molecule type" value="Genomic_DNA"/>
</dbReference>
<evidence type="ECO:0000313" key="3">
    <source>
        <dbReference type="Proteomes" id="UP000199134"/>
    </source>
</evidence>
<evidence type="ECO:0000256" key="1">
    <source>
        <dbReference type="SAM" id="MobiDB-lite"/>
    </source>
</evidence>
<dbReference type="AlphaFoldDB" id="A0A1H0L6M2"/>
<protein>
    <submittedName>
        <fullName evidence="2">Uncharacterized protein</fullName>
    </submittedName>
</protein>
<evidence type="ECO:0000313" key="2">
    <source>
        <dbReference type="EMBL" id="SDO63610.1"/>
    </source>
</evidence>
<proteinExistence type="predicted"/>
<dbReference type="RefSeq" id="WP_143005846.1">
    <property type="nucleotide sequence ID" value="NZ_FNIW01000048.1"/>
</dbReference>
<organism evidence="2 3">
    <name type="scientific">Prevotella communis</name>
    <dbReference type="NCBI Taxonomy" id="2913614"/>
    <lineage>
        <taxon>Bacteria</taxon>
        <taxon>Pseudomonadati</taxon>
        <taxon>Bacteroidota</taxon>
        <taxon>Bacteroidia</taxon>
        <taxon>Bacteroidales</taxon>
        <taxon>Prevotellaceae</taxon>
        <taxon>Prevotella</taxon>
    </lineage>
</organism>